<dbReference type="InterPro" id="IPR050177">
    <property type="entry name" value="Lipid_A_modif_metabolic_enz"/>
</dbReference>
<dbReference type="PANTHER" id="PTHR43245:SF13">
    <property type="entry name" value="UDP-D-APIOSE_UDP-D-XYLOSE SYNTHASE 2"/>
    <property type="match status" value="1"/>
</dbReference>
<dbReference type="SUPFAM" id="SSF51735">
    <property type="entry name" value="NAD(P)-binding Rossmann-fold domains"/>
    <property type="match status" value="1"/>
</dbReference>
<keyword evidence="3" id="KW-1185">Reference proteome</keyword>
<accession>A0ABU3P8R3</accession>
<feature type="domain" description="NAD-dependent epimerase/dehydratase" evidence="1">
    <location>
        <begin position="3"/>
        <end position="222"/>
    </location>
</feature>
<comment type="caution">
    <text evidence="2">The sequence shown here is derived from an EMBL/GenBank/DDBJ whole genome shotgun (WGS) entry which is preliminary data.</text>
</comment>
<evidence type="ECO:0000259" key="1">
    <source>
        <dbReference type="Pfam" id="PF01370"/>
    </source>
</evidence>
<dbReference type="Pfam" id="PF01370">
    <property type="entry name" value="Epimerase"/>
    <property type="match status" value="1"/>
</dbReference>
<dbReference type="PANTHER" id="PTHR43245">
    <property type="entry name" value="BIFUNCTIONAL POLYMYXIN RESISTANCE PROTEIN ARNA"/>
    <property type="match status" value="1"/>
</dbReference>
<name>A0ABU3P8R3_9BURK</name>
<reference evidence="2" key="1">
    <citation type="submission" date="2023-09" db="EMBL/GenBank/DDBJ databases">
        <title>Paucibacter sp. APW11 Genome sequencing and assembly.</title>
        <authorList>
            <person name="Kim I."/>
        </authorList>
    </citation>
    <scope>NUCLEOTIDE SEQUENCE</scope>
    <source>
        <strain evidence="2">APW11</strain>
    </source>
</reference>
<gene>
    <name evidence="2" type="ORF">RQP53_06390</name>
</gene>
<dbReference type="EMBL" id="JAVXZY010000002">
    <property type="protein sequence ID" value="MDT8998893.1"/>
    <property type="molecule type" value="Genomic_DNA"/>
</dbReference>
<dbReference type="Gene3D" id="3.40.50.720">
    <property type="entry name" value="NAD(P)-binding Rossmann-like Domain"/>
    <property type="match status" value="1"/>
</dbReference>
<protein>
    <submittedName>
        <fullName evidence="2">NAD-dependent epimerase/dehydratase family protein</fullName>
    </submittedName>
</protein>
<proteinExistence type="predicted"/>
<evidence type="ECO:0000313" key="3">
    <source>
        <dbReference type="Proteomes" id="UP001246372"/>
    </source>
</evidence>
<evidence type="ECO:0000313" key="2">
    <source>
        <dbReference type="EMBL" id="MDT8998893.1"/>
    </source>
</evidence>
<dbReference type="Proteomes" id="UP001246372">
    <property type="component" value="Unassembled WGS sequence"/>
</dbReference>
<dbReference type="InterPro" id="IPR001509">
    <property type="entry name" value="Epimerase_deHydtase"/>
</dbReference>
<sequence length="344" mass="37168">MKILLLGGTQFVGRHLVEAALARGHELTLFNRGTRGAALFPGVEQRHGDRRVDLSALSSGTWDAVIDCCGYLPREVQASVELLAERVERYAFISSVSAYASFAHSNAEDSPLGQSSALEDPATEEITAVSYGPLKAACEAQVLACFGAPRSLIIRPALVVGPHDHTERFPYWPARVARAQPDEPLLVPAPAEAALQWIDARDLAAFTLDRLEQGQGGVFNLATTPGQHRFADLLAACVRAADHAFEPAWQWMSAERLADLGVRPWQDLPLWLPAEGDYAAFLCTSNAAALAAGLQLRSIDETVSDTLAWWRGLPESAQGFSKAGLSTEREQALLAQASTQNLTE</sequence>
<organism evidence="2 3">
    <name type="scientific">Roseateles aquae</name>
    <dbReference type="NCBI Taxonomy" id="3077235"/>
    <lineage>
        <taxon>Bacteria</taxon>
        <taxon>Pseudomonadati</taxon>
        <taxon>Pseudomonadota</taxon>
        <taxon>Betaproteobacteria</taxon>
        <taxon>Burkholderiales</taxon>
        <taxon>Sphaerotilaceae</taxon>
        <taxon>Roseateles</taxon>
    </lineage>
</organism>
<dbReference type="InterPro" id="IPR036291">
    <property type="entry name" value="NAD(P)-bd_dom_sf"/>
</dbReference>
<dbReference type="RefSeq" id="WP_315649392.1">
    <property type="nucleotide sequence ID" value="NZ_JAVXZY010000002.1"/>
</dbReference>